<dbReference type="RefSeq" id="WP_136357774.1">
    <property type="nucleotide sequence ID" value="NZ_CP046266.1"/>
</dbReference>
<dbReference type="Pfam" id="PF08378">
    <property type="entry name" value="NERD"/>
    <property type="match status" value="1"/>
</dbReference>
<proteinExistence type="predicted"/>
<dbReference type="Proteomes" id="UP000310334">
    <property type="component" value="Unassembled WGS sequence"/>
</dbReference>
<dbReference type="PROSITE" id="PS50965">
    <property type="entry name" value="NERD"/>
    <property type="match status" value="1"/>
</dbReference>
<evidence type="ECO:0000313" key="1">
    <source>
        <dbReference type="EMBL" id="THF76307.1"/>
    </source>
</evidence>
<gene>
    <name evidence="1" type="ORF">E6W99_21725</name>
</gene>
<protein>
    <submittedName>
        <fullName evidence="1">NERD domain-containing protein</fullName>
    </submittedName>
</protein>
<accession>A0A4V3WEG9</accession>
<evidence type="ECO:0000313" key="2">
    <source>
        <dbReference type="Proteomes" id="UP000310334"/>
    </source>
</evidence>
<keyword evidence="2" id="KW-1185">Reference proteome</keyword>
<sequence>MIIKERTIPLQIEKLQFLISRTPPSHPKMQMMNENLSKRLSGFKGETYLDYPLSFLSDKDYYILHDLRIKDATHYFQIDSFIISTNILIILEVKNIAGDIYLDPIFHQLIRTLDGKETVFEDPIIQINRQELQLKKWLRKHQFPKIPILSLVVFTHPKALLRTSPENLAIPQKVVHRNFLSTKLTQLETEYSEERISIKDIKRMIKLLKKQHTPLDQPILEQYGIGCDELRKGVICPACLHLPMERVFGTWNCPQCKNKEKNAHISALKDYFLLCGSEITNEKARDFLQISSPYLASRLLHSLKLPSDGTTKNRIYYLSFKK</sequence>
<organism evidence="1 2">
    <name type="scientific">Metabacillus sediminilitoris</name>
    <dbReference type="NCBI Taxonomy" id="2567941"/>
    <lineage>
        <taxon>Bacteria</taxon>
        <taxon>Bacillati</taxon>
        <taxon>Bacillota</taxon>
        <taxon>Bacilli</taxon>
        <taxon>Bacillales</taxon>
        <taxon>Bacillaceae</taxon>
        <taxon>Metabacillus</taxon>
    </lineage>
</organism>
<dbReference type="OrthoDB" id="569879at2"/>
<comment type="caution">
    <text evidence="1">The sequence shown here is derived from an EMBL/GenBank/DDBJ whole genome shotgun (WGS) entry which is preliminary data.</text>
</comment>
<reference evidence="1 2" key="1">
    <citation type="submission" date="2019-04" db="EMBL/GenBank/DDBJ databases">
        <title>Bacillus sediminilitoris sp. nov., isolated from a tidal flat sediment on the East China Sea.</title>
        <authorList>
            <person name="Wei Y."/>
            <person name="Mao H."/>
            <person name="Fang J."/>
        </authorList>
    </citation>
    <scope>NUCLEOTIDE SEQUENCE [LARGE SCALE GENOMIC DNA]</scope>
    <source>
        <strain evidence="1 2">DSL-17</strain>
    </source>
</reference>
<dbReference type="AlphaFoldDB" id="A0A4V3WEG9"/>
<dbReference type="InterPro" id="IPR011528">
    <property type="entry name" value="NERD"/>
</dbReference>
<dbReference type="EMBL" id="SSNT01000021">
    <property type="protein sequence ID" value="THF76307.1"/>
    <property type="molecule type" value="Genomic_DNA"/>
</dbReference>
<name>A0A4V3WEG9_9BACI</name>